<dbReference type="PANTHER" id="PTHR12110:SF41">
    <property type="entry name" value="INOSOSE DEHYDRATASE"/>
    <property type="match status" value="1"/>
</dbReference>
<dbReference type="Proteomes" id="UP000053923">
    <property type="component" value="Unassembled WGS sequence"/>
</dbReference>
<protein>
    <recommendedName>
        <fullName evidence="1">Xylose isomerase-like TIM barrel domain-containing protein</fullName>
    </recommendedName>
</protein>
<organism evidence="2 3">
    <name type="scientific">Streptomyces regalis</name>
    <dbReference type="NCBI Taxonomy" id="68262"/>
    <lineage>
        <taxon>Bacteria</taxon>
        <taxon>Bacillati</taxon>
        <taxon>Actinomycetota</taxon>
        <taxon>Actinomycetes</taxon>
        <taxon>Kitasatosporales</taxon>
        <taxon>Streptomycetaceae</taxon>
        <taxon>Streptomyces</taxon>
    </lineage>
</organism>
<name>A0A0X3VDG4_9ACTN</name>
<accession>A0A0X3VDG4</accession>
<dbReference type="PANTHER" id="PTHR12110">
    <property type="entry name" value="HYDROXYPYRUVATE ISOMERASE"/>
    <property type="match status" value="1"/>
</dbReference>
<dbReference type="RefSeq" id="WP_062700373.1">
    <property type="nucleotide sequence ID" value="NZ_LLZG01000047.1"/>
</dbReference>
<evidence type="ECO:0000259" key="1">
    <source>
        <dbReference type="Pfam" id="PF01261"/>
    </source>
</evidence>
<dbReference type="InterPro" id="IPR036237">
    <property type="entry name" value="Xyl_isomerase-like_sf"/>
</dbReference>
<comment type="caution">
    <text evidence="2">The sequence shown here is derived from an EMBL/GenBank/DDBJ whole genome shotgun (WGS) entry which is preliminary data.</text>
</comment>
<keyword evidence="3" id="KW-1185">Reference proteome</keyword>
<dbReference type="Gene3D" id="3.20.20.150">
    <property type="entry name" value="Divalent-metal-dependent TIM barrel enzymes"/>
    <property type="match status" value="1"/>
</dbReference>
<feature type="domain" description="Xylose isomerase-like TIM barrel" evidence="1">
    <location>
        <begin position="54"/>
        <end position="293"/>
    </location>
</feature>
<gene>
    <name evidence="2" type="ORF">ADL12_08970</name>
</gene>
<dbReference type="OrthoDB" id="104997at2"/>
<dbReference type="InterPro" id="IPR013022">
    <property type="entry name" value="Xyl_isomerase-like_TIM-brl"/>
</dbReference>
<dbReference type="SUPFAM" id="SSF51658">
    <property type="entry name" value="Xylose isomerase-like"/>
    <property type="match status" value="1"/>
</dbReference>
<evidence type="ECO:0000313" key="3">
    <source>
        <dbReference type="Proteomes" id="UP000053923"/>
    </source>
</evidence>
<dbReference type="InterPro" id="IPR050312">
    <property type="entry name" value="IolE/XylAMocC-like"/>
</dbReference>
<dbReference type="Pfam" id="PF01261">
    <property type="entry name" value="AP_endonuc_2"/>
    <property type="match status" value="1"/>
</dbReference>
<evidence type="ECO:0000313" key="2">
    <source>
        <dbReference type="EMBL" id="KUL42770.1"/>
    </source>
</evidence>
<proteinExistence type="predicted"/>
<reference evidence="3" key="1">
    <citation type="submission" date="2015-10" db="EMBL/GenBank/DDBJ databases">
        <authorList>
            <person name="Ju K.-S."/>
            <person name="Doroghazi J.R."/>
            <person name="Metcalf W.W."/>
        </authorList>
    </citation>
    <scope>NUCLEOTIDE SEQUENCE [LARGE SCALE GENOMIC DNA]</scope>
    <source>
        <strain evidence="3">NRRL 3151</strain>
    </source>
</reference>
<dbReference type="AlphaFoldDB" id="A0A0X3VDG4"/>
<dbReference type="EMBL" id="LLZG01000047">
    <property type="protein sequence ID" value="KUL42770.1"/>
    <property type="molecule type" value="Genomic_DNA"/>
</dbReference>
<sequence>MVDQVKLNVKIGITPTCWRNADFEEIGKSIKPQQIVKEIKEAGYLGCSLAPYFPGNKAKLDELLGQNLVITEPWVGTLFTQDGGLKKTIDEFRKNLEFWKQMGVRRIGAAEMGGAVHLREIGINKRPKFSAGQWDSLITGLNTLGAEATERGIQLCYHPHMGTGVQTQQEMDRVMCATNAKDVHLLLDTGHLTWAGGDPVEAVRRHGQRIKHVHLKNVRKTVLENKALDPAKTSFQTYIKEGIFTVPGDGEGVVPFDAFLKELEAIKYNGDWLVVEAEQDPDRLNKFNKTPKWYADKARKFLSTRLEKAEV</sequence>